<dbReference type="EC" id="5.99.1.4" evidence="1"/>
<dbReference type="GO" id="GO:0006749">
    <property type="term" value="P:glutathione metabolic process"/>
    <property type="evidence" value="ECO:0007669"/>
    <property type="project" value="TreeGrafter"/>
</dbReference>
<dbReference type="GO" id="GO:0018845">
    <property type="term" value="F:2-hydroxychromene-2-carboxylate isomerase activity"/>
    <property type="evidence" value="ECO:0007669"/>
    <property type="project" value="UniProtKB-UniRule"/>
</dbReference>
<comment type="catalytic activity">
    <reaction evidence="1">
        <text>2-hydroxychromene-2-carboxylate = (3E)-4-(2-hydroxyphenyl)-2-oxobut-3-enoate</text>
        <dbReference type="Rhea" id="RHEA:27401"/>
        <dbReference type="ChEBI" id="CHEBI:59350"/>
        <dbReference type="ChEBI" id="CHEBI:59353"/>
        <dbReference type="EC" id="5.99.1.4"/>
    </reaction>
</comment>
<dbReference type="InterPro" id="IPR044087">
    <property type="entry name" value="NahD-like"/>
</dbReference>
<dbReference type="PIRSF" id="PIRSF006386">
    <property type="entry name" value="HCCAis_GSTk"/>
    <property type="match status" value="1"/>
</dbReference>
<dbReference type="InterPro" id="IPR001853">
    <property type="entry name" value="DSBA-like_thioredoxin_dom"/>
</dbReference>
<evidence type="ECO:0000313" key="4">
    <source>
        <dbReference type="EMBL" id="WOE75544.1"/>
    </source>
</evidence>
<organism evidence="4 5">
    <name type="scientific">Alterisphingorhabdus coralli</name>
    <dbReference type="NCBI Taxonomy" id="3071408"/>
    <lineage>
        <taxon>Bacteria</taxon>
        <taxon>Pseudomonadati</taxon>
        <taxon>Pseudomonadota</taxon>
        <taxon>Alphaproteobacteria</taxon>
        <taxon>Sphingomonadales</taxon>
        <taxon>Sphingomonadaceae</taxon>
        <taxon>Alterisphingorhabdus (ex Yan et al. 2024)</taxon>
    </lineage>
</organism>
<dbReference type="GO" id="GO:0004364">
    <property type="term" value="F:glutathione transferase activity"/>
    <property type="evidence" value="ECO:0007669"/>
    <property type="project" value="TreeGrafter"/>
</dbReference>
<dbReference type="Proteomes" id="UP001302429">
    <property type="component" value="Chromosome"/>
</dbReference>
<dbReference type="InterPro" id="IPR051924">
    <property type="entry name" value="GST_Kappa/NadH"/>
</dbReference>
<dbReference type="PANTHER" id="PTHR42943:SF2">
    <property type="entry name" value="GLUTATHIONE S-TRANSFERASE KAPPA 1"/>
    <property type="match status" value="1"/>
</dbReference>
<dbReference type="GO" id="GO:0004602">
    <property type="term" value="F:glutathione peroxidase activity"/>
    <property type="evidence" value="ECO:0007669"/>
    <property type="project" value="TreeGrafter"/>
</dbReference>
<dbReference type="InterPro" id="IPR036249">
    <property type="entry name" value="Thioredoxin-like_sf"/>
</dbReference>
<dbReference type="RefSeq" id="WP_317082554.1">
    <property type="nucleotide sequence ID" value="NZ_CP136594.1"/>
</dbReference>
<feature type="domain" description="DSBA-like thioredoxin" evidence="3">
    <location>
        <begin position="4"/>
        <end position="196"/>
    </location>
</feature>
<feature type="active site" description="Nucleophile" evidence="2">
    <location>
        <position position="13"/>
    </location>
</feature>
<dbReference type="SUPFAM" id="SSF52833">
    <property type="entry name" value="Thioredoxin-like"/>
    <property type="match status" value="1"/>
</dbReference>
<name>A0AA97I0B1_9SPHN</name>
<dbReference type="Gene3D" id="3.40.30.10">
    <property type="entry name" value="Glutaredoxin"/>
    <property type="match status" value="1"/>
</dbReference>
<dbReference type="CDD" id="cd03022">
    <property type="entry name" value="DsbA_HCCA_Iso"/>
    <property type="match status" value="1"/>
</dbReference>
<keyword evidence="1 4" id="KW-0413">Isomerase</keyword>
<dbReference type="PANTHER" id="PTHR42943">
    <property type="entry name" value="GLUTATHIONE S-TRANSFERASE KAPPA"/>
    <property type="match status" value="1"/>
</dbReference>
<reference evidence="4 5" key="1">
    <citation type="submission" date="2023-10" db="EMBL/GenBank/DDBJ databases">
        <title>Complete genome sequence of a Sphingomonadaceae bacterium.</title>
        <authorList>
            <person name="Yan C."/>
        </authorList>
    </citation>
    <scope>NUCLEOTIDE SEQUENCE [LARGE SCALE GENOMIC DNA]</scope>
    <source>
        <strain evidence="4 5">SCSIO 66989</strain>
    </source>
</reference>
<dbReference type="KEGG" id="acoa:RB602_02185"/>
<sequence length="201" mass="22374">MPKTVEFLFDFASPNGYLVHRALPAITADTGIEFEYSLALLGGIFKLTGNQAPMVAFGNIPKKLAYEQLEIQRFVKKYAIDQFQFNPNFPINTVLLMRGALLAEKEGRLTEYIETGLQHMWERGTHMGDKEAFAAAMTEEGFDGDALVAAYDDAAIKQDLMERTQKAVDRGAFGIPTFFVGDEMFFGKERLGQVVEAALAE</sequence>
<dbReference type="InterPro" id="IPR014440">
    <property type="entry name" value="HCCAis_GSTk"/>
</dbReference>
<accession>A0AA97I0B1</accession>
<comment type="similarity">
    <text evidence="1">Belongs to the GST superfamily. NadH family.</text>
</comment>
<evidence type="ECO:0000313" key="5">
    <source>
        <dbReference type="Proteomes" id="UP001302429"/>
    </source>
</evidence>
<dbReference type="EMBL" id="CP136594">
    <property type="protein sequence ID" value="WOE75544.1"/>
    <property type="molecule type" value="Genomic_DNA"/>
</dbReference>
<evidence type="ECO:0000256" key="1">
    <source>
        <dbReference type="PIRNR" id="PIRNR006386"/>
    </source>
</evidence>
<dbReference type="Pfam" id="PF01323">
    <property type="entry name" value="DSBA"/>
    <property type="match status" value="1"/>
</dbReference>
<protein>
    <recommendedName>
        <fullName evidence="1">2-hydroxychromene-2-carboxylate isomerase</fullName>
        <ecNumber evidence="1">5.99.1.4</ecNumber>
    </recommendedName>
</protein>
<dbReference type="AlphaFoldDB" id="A0AA97I0B1"/>
<dbReference type="GO" id="GO:1901170">
    <property type="term" value="P:naphthalene catabolic process"/>
    <property type="evidence" value="ECO:0007669"/>
    <property type="project" value="InterPro"/>
</dbReference>
<gene>
    <name evidence="4" type="ORF">RB602_02185</name>
</gene>
<evidence type="ECO:0000259" key="3">
    <source>
        <dbReference type="Pfam" id="PF01323"/>
    </source>
</evidence>
<proteinExistence type="inferred from homology"/>
<evidence type="ECO:0000256" key="2">
    <source>
        <dbReference type="PIRSR" id="PIRSR006386-1"/>
    </source>
</evidence>
<keyword evidence="5" id="KW-1185">Reference proteome</keyword>